<reference evidence="2" key="1">
    <citation type="journal article" date="2021" name="Nat. Commun.">
        <title>Genetic determinants of endophytism in the Arabidopsis root mycobiome.</title>
        <authorList>
            <person name="Mesny F."/>
            <person name="Miyauchi S."/>
            <person name="Thiergart T."/>
            <person name="Pickel B."/>
            <person name="Atanasova L."/>
            <person name="Karlsson M."/>
            <person name="Huettel B."/>
            <person name="Barry K.W."/>
            <person name="Haridas S."/>
            <person name="Chen C."/>
            <person name="Bauer D."/>
            <person name="Andreopoulos W."/>
            <person name="Pangilinan J."/>
            <person name="LaButti K."/>
            <person name="Riley R."/>
            <person name="Lipzen A."/>
            <person name="Clum A."/>
            <person name="Drula E."/>
            <person name="Henrissat B."/>
            <person name="Kohler A."/>
            <person name="Grigoriev I.V."/>
            <person name="Martin F.M."/>
            <person name="Hacquard S."/>
        </authorList>
    </citation>
    <scope>NUCLEOTIDE SEQUENCE</scope>
    <source>
        <strain evidence="2">MPI-CAGE-CH-0235</strain>
    </source>
</reference>
<evidence type="ECO:0000313" key="3">
    <source>
        <dbReference type="Proteomes" id="UP000813444"/>
    </source>
</evidence>
<feature type="transmembrane region" description="Helical" evidence="1">
    <location>
        <begin position="473"/>
        <end position="494"/>
    </location>
</feature>
<evidence type="ECO:0000256" key="1">
    <source>
        <dbReference type="SAM" id="Phobius"/>
    </source>
</evidence>
<accession>A0A8K0SLG1</accession>
<evidence type="ECO:0000313" key="2">
    <source>
        <dbReference type="EMBL" id="KAH7310875.1"/>
    </source>
</evidence>
<organism evidence="2 3">
    <name type="scientific">Stachybotrys elegans</name>
    <dbReference type="NCBI Taxonomy" id="80388"/>
    <lineage>
        <taxon>Eukaryota</taxon>
        <taxon>Fungi</taxon>
        <taxon>Dikarya</taxon>
        <taxon>Ascomycota</taxon>
        <taxon>Pezizomycotina</taxon>
        <taxon>Sordariomycetes</taxon>
        <taxon>Hypocreomycetidae</taxon>
        <taxon>Hypocreales</taxon>
        <taxon>Stachybotryaceae</taxon>
        <taxon>Stachybotrys</taxon>
    </lineage>
</organism>
<feature type="transmembrane region" description="Helical" evidence="1">
    <location>
        <begin position="500"/>
        <end position="520"/>
    </location>
</feature>
<name>A0A8K0SLG1_9HYPO</name>
<protein>
    <submittedName>
        <fullName evidence="2">Uncharacterized protein</fullName>
    </submittedName>
</protein>
<dbReference type="Proteomes" id="UP000813444">
    <property type="component" value="Unassembled WGS sequence"/>
</dbReference>
<sequence length="533" mass="59721">MAPFLHWMNPPAGSVDMTARFEDRIAHTEAGLGQTQEQHDDDALDAFHQAFNIDVYKDMAEIDVYDLEARRNNFSRVSISDNRISTFALEYIDLCSQILQAFVPRGCRASLALKYLGGLATTMDVLQRDAFLKGSQNASADKARQPGWVVSRSKLQQLGAKSLGSRRRCRKCEKGAVYHSMEAASAHLHAEHGMGSMLEESIQVFLLPVSAAVDERLKEDCVGTLRQCRDQMISVLKEVKSIQDGLIDADGNITDPAKVPQILEESYDHYMEKVIKRRPISLARSRARAQQKLLSQMGSAIEAGITEAQKLFAASDDTEDQGDARSPPVDVGLPFFTMLIVSNLIMMPTYNHKKAVSLYEAYAKDLSRQYLRDVSRRWTRNITSVVHELSLISEFSTWQQDALSALRLVLHPETRFPVDEFEIEDEFLLWQSKQLENEQDKIRELSKWCSELIQEIDTMTELAGEDQSRSLALLVRIAIALLVLSLAASYMSIAQGDGHALIWQAVALLASSTGVFCFGATNQRLLLDWLNSA</sequence>
<dbReference type="EMBL" id="JAGPNK010000012">
    <property type="protein sequence ID" value="KAH7310875.1"/>
    <property type="molecule type" value="Genomic_DNA"/>
</dbReference>
<keyword evidence="3" id="KW-1185">Reference proteome</keyword>
<gene>
    <name evidence="2" type="ORF">B0I35DRAFT_412309</name>
</gene>
<proteinExistence type="predicted"/>
<dbReference type="OrthoDB" id="3045089at2759"/>
<comment type="caution">
    <text evidence="2">The sequence shown here is derived from an EMBL/GenBank/DDBJ whole genome shotgun (WGS) entry which is preliminary data.</text>
</comment>
<keyword evidence="1" id="KW-0472">Membrane</keyword>
<dbReference type="AlphaFoldDB" id="A0A8K0SLG1"/>
<keyword evidence="1" id="KW-1133">Transmembrane helix</keyword>
<keyword evidence="1" id="KW-0812">Transmembrane</keyword>